<name>A0A6C0C6M5_9ZZZZ</name>
<protein>
    <submittedName>
        <fullName evidence="1">Uncharacterized protein</fullName>
    </submittedName>
</protein>
<dbReference type="AlphaFoldDB" id="A0A6C0C6M5"/>
<proteinExistence type="predicted"/>
<dbReference type="EMBL" id="MN739354">
    <property type="protein sequence ID" value="QHT00376.1"/>
    <property type="molecule type" value="Genomic_DNA"/>
</dbReference>
<organism evidence="1">
    <name type="scientific">viral metagenome</name>
    <dbReference type="NCBI Taxonomy" id="1070528"/>
    <lineage>
        <taxon>unclassified sequences</taxon>
        <taxon>metagenomes</taxon>
        <taxon>organismal metagenomes</taxon>
    </lineage>
</organism>
<sequence length="51" mass="6072">MLLARDYVARRFEYAILDYSMLPARDCIAKRFGYANIRSFNVIVVDYHIKI</sequence>
<reference evidence="1" key="1">
    <citation type="journal article" date="2020" name="Nature">
        <title>Giant virus diversity and host interactions through global metagenomics.</title>
        <authorList>
            <person name="Schulz F."/>
            <person name="Roux S."/>
            <person name="Paez-Espino D."/>
            <person name="Jungbluth S."/>
            <person name="Walsh D.A."/>
            <person name="Denef V.J."/>
            <person name="McMahon K.D."/>
            <person name="Konstantinidis K.T."/>
            <person name="Eloe-Fadrosh E.A."/>
            <person name="Kyrpides N.C."/>
            <person name="Woyke T."/>
        </authorList>
    </citation>
    <scope>NUCLEOTIDE SEQUENCE</scope>
    <source>
        <strain evidence="1">GVMAG-M-3300020192-26</strain>
    </source>
</reference>
<evidence type="ECO:0000313" key="1">
    <source>
        <dbReference type="EMBL" id="QHT00376.1"/>
    </source>
</evidence>
<accession>A0A6C0C6M5</accession>